<feature type="transmembrane region" description="Helical" evidence="7">
    <location>
        <begin position="91"/>
        <end position="112"/>
    </location>
</feature>
<keyword evidence="2 7" id="KW-0813">Transport</keyword>
<evidence type="ECO:0000256" key="4">
    <source>
        <dbReference type="ARBA" id="ARBA00022692"/>
    </source>
</evidence>
<keyword evidence="3" id="KW-1003">Cell membrane</keyword>
<feature type="domain" description="ABC transmembrane type-1" evidence="8">
    <location>
        <begin position="87"/>
        <end position="301"/>
    </location>
</feature>
<dbReference type="Gene3D" id="1.10.3720.10">
    <property type="entry name" value="MetI-like"/>
    <property type="match status" value="1"/>
</dbReference>
<dbReference type="Pfam" id="PF00528">
    <property type="entry name" value="BPD_transp_1"/>
    <property type="match status" value="1"/>
</dbReference>
<feature type="transmembrane region" description="Helical" evidence="7">
    <location>
        <begin position="124"/>
        <end position="144"/>
    </location>
</feature>
<gene>
    <name evidence="9" type="ORF">MJB10_08070</name>
</gene>
<evidence type="ECO:0000259" key="8">
    <source>
        <dbReference type="PROSITE" id="PS50928"/>
    </source>
</evidence>
<proteinExistence type="inferred from homology"/>
<dbReference type="PROSITE" id="PS50928">
    <property type="entry name" value="ABC_TM1"/>
    <property type="match status" value="1"/>
</dbReference>
<dbReference type="GO" id="GO:0055085">
    <property type="term" value="P:transmembrane transport"/>
    <property type="evidence" value="ECO:0007669"/>
    <property type="project" value="InterPro"/>
</dbReference>
<organism evidence="9 10">
    <name type="scientific">Paenibacillus roseopurpureus</name>
    <dbReference type="NCBI Taxonomy" id="2918901"/>
    <lineage>
        <taxon>Bacteria</taxon>
        <taxon>Bacillati</taxon>
        <taxon>Bacillota</taxon>
        <taxon>Bacilli</taxon>
        <taxon>Bacillales</taxon>
        <taxon>Paenibacillaceae</taxon>
        <taxon>Paenibacillus</taxon>
    </lineage>
</organism>
<dbReference type="AlphaFoldDB" id="A0AA96LPU5"/>
<accession>A0AA96LPU5</accession>
<feature type="transmembrane region" description="Helical" evidence="7">
    <location>
        <begin position="28"/>
        <end position="49"/>
    </location>
</feature>
<keyword evidence="4 7" id="KW-0812">Transmembrane</keyword>
<comment type="subcellular location">
    <subcellularLocation>
        <location evidence="1 7">Cell membrane</location>
        <topology evidence="1 7">Multi-pass membrane protein</topology>
    </subcellularLocation>
</comment>
<dbReference type="RefSeq" id="WP_314803299.1">
    <property type="nucleotide sequence ID" value="NZ_CP130319.1"/>
</dbReference>
<evidence type="ECO:0000256" key="5">
    <source>
        <dbReference type="ARBA" id="ARBA00022989"/>
    </source>
</evidence>
<evidence type="ECO:0000313" key="9">
    <source>
        <dbReference type="EMBL" id="WNR46037.1"/>
    </source>
</evidence>
<dbReference type="InterPro" id="IPR000515">
    <property type="entry name" value="MetI-like"/>
</dbReference>
<reference evidence="9" key="1">
    <citation type="submission" date="2022-02" db="EMBL/GenBank/DDBJ databases">
        <title>Paenibacillus sp. MBLB1832 Whole Genome Shotgun Sequencing.</title>
        <authorList>
            <person name="Hwang C.Y."/>
            <person name="Cho E.-S."/>
            <person name="Seo M.-J."/>
        </authorList>
    </citation>
    <scope>NUCLEOTIDE SEQUENCE</scope>
    <source>
        <strain evidence="9">MBLB1832</strain>
    </source>
</reference>
<dbReference type="GO" id="GO:0005886">
    <property type="term" value="C:plasma membrane"/>
    <property type="evidence" value="ECO:0007669"/>
    <property type="project" value="UniProtKB-SubCell"/>
</dbReference>
<protein>
    <submittedName>
        <fullName evidence="9">Sugar ABC transporter permease</fullName>
    </submittedName>
</protein>
<name>A0AA96LPU5_9BACL</name>
<dbReference type="EMBL" id="CP130319">
    <property type="protein sequence ID" value="WNR46037.1"/>
    <property type="molecule type" value="Genomic_DNA"/>
</dbReference>
<dbReference type="SUPFAM" id="SSF161098">
    <property type="entry name" value="MetI-like"/>
    <property type="match status" value="1"/>
</dbReference>
<feature type="transmembrane region" description="Helical" evidence="7">
    <location>
        <begin position="283"/>
        <end position="302"/>
    </location>
</feature>
<dbReference type="InterPro" id="IPR035906">
    <property type="entry name" value="MetI-like_sf"/>
</dbReference>
<evidence type="ECO:0000256" key="3">
    <source>
        <dbReference type="ARBA" id="ARBA00022475"/>
    </source>
</evidence>
<evidence type="ECO:0000313" key="10">
    <source>
        <dbReference type="Proteomes" id="UP001304650"/>
    </source>
</evidence>
<evidence type="ECO:0000256" key="6">
    <source>
        <dbReference type="ARBA" id="ARBA00023136"/>
    </source>
</evidence>
<evidence type="ECO:0000256" key="1">
    <source>
        <dbReference type="ARBA" id="ARBA00004651"/>
    </source>
</evidence>
<dbReference type="KEGG" id="proo:MJB10_08070"/>
<evidence type="ECO:0000256" key="2">
    <source>
        <dbReference type="ARBA" id="ARBA00022448"/>
    </source>
</evidence>
<keyword evidence="5 7" id="KW-1133">Transmembrane helix</keyword>
<evidence type="ECO:0000256" key="7">
    <source>
        <dbReference type="RuleBase" id="RU363032"/>
    </source>
</evidence>
<dbReference type="CDD" id="cd06261">
    <property type="entry name" value="TM_PBP2"/>
    <property type="match status" value="1"/>
</dbReference>
<keyword evidence="6 7" id="KW-0472">Membrane</keyword>
<sequence length="309" mass="34144">MSDHAATRLKPNARKNPLLGKKLTESQFGFLLVLPALLVFMMVIFYPFINSLYMSMTNQSLLKQNRSFVGLDNFKQVFTDPDFLAIIKNTLIFVAGGTLAPFVLGLIWAIVLNQGFKGAEILRGLTLVAWIVPSTAIGFLWMWIFHAQYGVLNGVLSFFGLIDNNINWLGQTETSMMVVIIAKSWQTLPWFMAFLLGGLQGVSTEQVEAARIDGAGNWQVLRHVVLPDMKEIISLVLLLGTIGSLQHFDLPWVMTQGGPATSTTTLSIAVYRSAFQEFNLGNAAAIGAVWVVLLGVFGYFYLRNASKDA</sequence>
<comment type="similarity">
    <text evidence="7">Belongs to the binding-protein-dependent transport system permease family.</text>
</comment>
<dbReference type="PANTHER" id="PTHR43005:SF1">
    <property type="entry name" value="SPERMIDINE_PUTRESCINE TRANSPORT SYSTEM PERMEASE PROTEIN"/>
    <property type="match status" value="1"/>
</dbReference>
<dbReference type="Proteomes" id="UP001304650">
    <property type="component" value="Chromosome"/>
</dbReference>
<keyword evidence="10" id="KW-1185">Reference proteome</keyword>
<dbReference type="PANTHER" id="PTHR43005">
    <property type="entry name" value="BLR7065 PROTEIN"/>
    <property type="match status" value="1"/>
</dbReference>